<dbReference type="PATRIC" id="fig|361041.3.peg.139"/>
<dbReference type="STRING" id="361041.VW35_04180"/>
<proteinExistence type="predicted"/>
<dbReference type="Pfam" id="PF13481">
    <property type="entry name" value="AAA_25"/>
    <property type="match status" value="1"/>
</dbReference>
<dbReference type="InterPro" id="IPR027417">
    <property type="entry name" value="P-loop_NTPase"/>
</dbReference>
<accession>A0A0F5LFN9</accession>
<dbReference type="SUPFAM" id="SSF52540">
    <property type="entry name" value="P-loop containing nucleoside triphosphate hydrolases"/>
    <property type="match status" value="1"/>
</dbReference>
<gene>
    <name evidence="1" type="ORF">VW35_04180</name>
</gene>
<organism evidence="1 2">
    <name type="scientific">Devosia soli</name>
    <dbReference type="NCBI Taxonomy" id="361041"/>
    <lineage>
        <taxon>Bacteria</taxon>
        <taxon>Pseudomonadati</taxon>
        <taxon>Pseudomonadota</taxon>
        <taxon>Alphaproteobacteria</taxon>
        <taxon>Hyphomicrobiales</taxon>
        <taxon>Devosiaceae</taxon>
        <taxon>Devosia</taxon>
    </lineage>
</organism>
<dbReference type="Gene3D" id="3.40.50.300">
    <property type="entry name" value="P-loop containing nucleotide triphosphate hydrolases"/>
    <property type="match status" value="1"/>
</dbReference>
<comment type="caution">
    <text evidence="1">The sequence shown here is derived from an EMBL/GenBank/DDBJ whole genome shotgun (WGS) entry which is preliminary data.</text>
</comment>
<evidence type="ECO:0000313" key="2">
    <source>
        <dbReference type="Proteomes" id="UP000033514"/>
    </source>
</evidence>
<evidence type="ECO:0000313" key="1">
    <source>
        <dbReference type="EMBL" id="KKB80407.1"/>
    </source>
</evidence>
<dbReference type="Proteomes" id="UP000033514">
    <property type="component" value="Unassembled WGS sequence"/>
</dbReference>
<reference evidence="1 2" key="1">
    <citation type="submission" date="2015-03" db="EMBL/GenBank/DDBJ databases">
        <authorList>
            <person name="Hassan Y.I."/>
            <person name="Lepp D."/>
            <person name="Zhou T."/>
        </authorList>
    </citation>
    <scope>NUCLEOTIDE SEQUENCE [LARGE SCALE GENOMIC DNA]</scope>
    <source>
        <strain evidence="1 2">GH2-10</strain>
    </source>
</reference>
<keyword evidence="2" id="KW-1185">Reference proteome</keyword>
<name>A0A0F5LFN9_9HYPH</name>
<dbReference type="AlphaFoldDB" id="A0A0F5LFN9"/>
<protein>
    <submittedName>
        <fullName evidence="1">Uncharacterized protein</fullName>
    </submittedName>
</protein>
<dbReference type="EMBL" id="LAJG01000014">
    <property type="protein sequence ID" value="KKB80407.1"/>
    <property type="molecule type" value="Genomic_DNA"/>
</dbReference>
<sequence length="357" mass="38473">MDVVRASVFDGLEVPAREWHVSDLIPGGTVTIVNGDGGTGKSLLVAQLALATVSNTRWIGREVAQGPCLYLSAEDDLDELHRRIATIAERTGVPLSGLDDFHIAPLAGEDALLAAPTPGSNVLVATSLFSAVEQEIARLQPVLMILDTLADLFGGDENQRAQARQFIGLLRGWAIKYHMSVILLAHPSLSGMASGTGSSGNTAWNNSVRSRLYLERVTVGEAGRAVEPDPDARVLRTVKANYGRVGGEIPLRWSNGVLVPEVSELGADFRNALAEQEAERTFLSLLSKFAVEGRHVSATPSANYAPVVFAKDARAGGLSKRVLTEAMNRLFATRQIEVQEEGPQSRRRSYIQVRDAQ</sequence>